<reference evidence="6" key="1">
    <citation type="journal article" date="2014" name="Nat. Genet.">
        <title>The genome of the stress-tolerant wild tomato species Solanum pennellii.</title>
        <authorList>
            <person name="Bolger A."/>
            <person name="Scossa F."/>
            <person name="Bolger M.E."/>
            <person name="Lanz C."/>
            <person name="Maumus F."/>
            <person name="Tohge T."/>
            <person name="Quesneville H."/>
            <person name="Alseekh S."/>
            <person name="Sorensen I."/>
            <person name="Lichtenstein G."/>
            <person name="Fich E.A."/>
            <person name="Conte M."/>
            <person name="Keller H."/>
            <person name="Schneeberger K."/>
            <person name="Schwacke R."/>
            <person name="Ofner I."/>
            <person name="Vrebalov J."/>
            <person name="Xu Y."/>
            <person name="Osorio S."/>
            <person name="Aflitos S.A."/>
            <person name="Schijlen E."/>
            <person name="Jimenez-Gomez J.M."/>
            <person name="Ryngajllo M."/>
            <person name="Kimura S."/>
            <person name="Kumar R."/>
            <person name="Koenig D."/>
            <person name="Headland L.R."/>
            <person name="Maloof J.N."/>
            <person name="Sinha N."/>
            <person name="van Ham R.C."/>
            <person name="Lankhorst R.K."/>
            <person name="Mao L."/>
            <person name="Vogel A."/>
            <person name="Arsova B."/>
            <person name="Panstruga R."/>
            <person name="Fei Z."/>
            <person name="Rose J.K."/>
            <person name="Zamir D."/>
            <person name="Carrari F."/>
            <person name="Giovannoni J.J."/>
            <person name="Weigel D."/>
            <person name="Usadel B."/>
            <person name="Fernie A.R."/>
        </authorList>
    </citation>
    <scope>NUCLEOTIDE SEQUENCE [LARGE SCALE GENOMIC DNA]</scope>
    <source>
        <strain evidence="6">cv. LA0716</strain>
    </source>
</reference>
<dbReference type="Proteomes" id="UP000694930">
    <property type="component" value="Chromosome 12"/>
</dbReference>
<evidence type="ECO:0000313" key="7">
    <source>
        <dbReference type="RefSeq" id="XP_015060020.1"/>
    </source>
</evidence>
<dbReference type="SUPFAM" id="SSF53756">
    <property type="entry name" value="UDP-Glycosyltransferase/glycogen phosphorylase"/>
    <property type="match status" value="1"/>
</dbReference>
<name>A0ABM1FQ38_SOLPN</name>
<gene>
    <name evidence="7" type="primary">LOC107005883</name>
</gene>
<dbReference type="Pfam" id="PF00201">
    <property type="entry name" value="UDPGT"/>
    <property type="match status" value="1"/>
</dbReference>
<dbReference type="EC" id="2.4.1.-" evidence="4"/>
<comment type="similarity">
    <text evidence="1 3">Belongs to the UDP-glycosyltransferase family.</text>
</comment>
<keyword evidence="6" id="KW-1185">Reference proteome</keyword>
<keyword evidence="2 3" id="KW-0808">Transferase</keyword>
<accession>A0ABM1FQ38</accession>
<evidence type="ECO:0000259" key="5">
    <source>
        <dbReference type="Pfam" id="PF26168"/>
    </source>
</evidence>
<dbReference type="GeneID" id="107005883"/>
<organism evidence="6 7">
    <name type="scientific">Solanum pennellii</name>
    <name type="common">Tomato</name>
    <name type="synonym">Lycopersicon pennellii</name>
    <dbReference type="NCBI Taxonomy" id="28526"/>
    <lineage>
        <taxon>Eukaryota</taxon>
        <taxon>Viridiplantae</taxon>
        <taxon>Streptophyta</taxon>
        <taxon>Embryophyta</taxon>
        <taxon>Tracheophyta</taxon>
        <taxon>Spermatophyta</taxon>
        <taxon>Magnoliopsida</taxon>
        <taxon>eudicotyledons</taxon>
        <taxon>Gunneridae</taxon>
        <taxon>Pentapetalae</taxon>
        <taxon>asterids</taxon>
        <taxon>lamiids</taxon>
        <taxon>Solanales</taxon>
        <taxon>Solanaceae</taxon>
        <taxon>Solanoideae</taxon>
        <taxon>Solaneae</taxon>
        <taxon>Solanum</taxon>
        <taxon>Solanum subgen. Lycopersicon</taxon>
    </lineage>
</organism>
<feature type="domain" description="Glycosyltransferase N-terminal" evidence="5">
    <location>
        <begin position="13"/>
        <end position="241"/>
    </location>
</feature>
<evidence type="ECO:0000256" key="4">
    <source>
        <dbReference type="RuleBase" id="RU362057"/>
    </source>
</evidence>
<evidence type="ECO:0000256" key="3">
    <source>
        <dbReference type="RuleBase" id="RU003718"/>
    </source>
</evidence>
<dbReference type="Gene3D" id="3.40.50.2000">
    <property type="entry name" value="Glycogen Phosphorylase B"/>
    <property type="match status" value="2"/>
</dbReference>
<dbReference type="Pfam" id="PF26168">
    <property type="entry name" value="Glyco_transf_N"/>
    <property type="match status" value="1"/>
</dbReference>
<dbReference type="PROSITE" id="PS00375">
    <property type="entry name" value="UDPGT"/>
    <property type="match status" value="1"/>
</dbReference>
<dbReference type="PANTHER" id="PTHR48044">
    <property type="entry name" value="GLYCOSYLTRANSFERASE"/>
    <property type="match status" value="1"/>
</dbReference>
<dbReference type="RefSeq" id="XP_015060020.1">
    <property type="nucleotide sequence ID" value="XM_015204534.2"/>
</dbReference>
<proteinExistence type="inferred from homology"/>
<evidence type="ECO:0000313" key="6">
    <source>
        <dbReference type="Proteomes" id="UP000694930"/>
    </source>
</evidence>
<dbReference type="InterPro" id="IPR058980">
    <property type="entry name" value="Glyco_transf_N"/>
</dbReference>
<evidence type="ECO:0000256" key="2">
    <source>
        <dbReference type="ARBA" id="ARBA00022679"/>
    </source>
</evidence>
<dbReference type="InterPro" id="IPR002213">
    <property type="entry name" value="UDP_glucos_trans"/>
</dbReference>
<reference evidence="7" key="2">
    <citation type="submission" date="2025-08" db="UniProtKB">
        <authorList>
            <consortium name="RefSeq"/>
        </authorList>
    </citation>
    <scope>IDENTIFICATION</scope>
</reference>
<sequence>MSTNSSNNVVHLDEVIVAMVPFPDFSHLNQLFVLARFIASHNIPVHFICLADRNQDLKHRVQGGLSASNIHFHDLLVPSSLDAGNGLPSIVIFMKKLVEPIRRTCIDISTNAKRLVIIHDSIMMDHIRDAHSLIPNVESYKFHAISAFAIYSGLRQSIDHLVVDDDDDDDDHEKMIKQMHDEFPLLDRCCGPYAAALVRKEHEWKLNSGNIMNSCREVESKYLDLLAHTTDRQYWAVGPLHMLLESRDSSNMTKNECIEFLDKQDVNSVIYVSFGTTTTLTQEQVNELALGLEQSNCSFIWVLRQADKKMETENFEENDEKIELPIGFEDRVDGRGLVVKNWAPQLEILGHTSTGGFLSHCGWNSCLESISMGVPLAAWPINYDQPFNAVFVTNLLKIATSVRSWARREELVTASTIEKAVNKLMGTTEGIEMRQRAVELSNKIKNSVSRGGDARKEIESFISCIIK</sequence>
<keyword evidence="3" id="KW-0328">Glycosyltransferase</keyword>
<dbReference type="PANTHER" id="PTHR48044:SF11">
    <property type="entry name" value="GLYCOSYLTRANSFERASE"/>
    <property type="match status" value="1"/>
</dbReference>
<dbReference type="InterPro" id="IPR035595">
    <property type="entry name" value="UDP_glycos_trans_CS"/>
</dbReference>
<protein>
    <recommendedName>
        <fullName evidence="4">Glycosyltransferase</fullName>
        <ecNumber evidence="4">2.4.1.-</ecNumber>
    </recommendedName>
</protein>
<evidence type="ECO:0000256" key="1">
    <source>
        <dbReference type="ARBA" id="ARBA00009995"/>
    </source>
</evidence>
<dbReference type="CDD" id="cd03784">
    <property type="entry name" value="GT1_Gtf-like"/>
    <property type="match status" value="1"/>
</dbReference>